<dbReference type="OrthoDB" id="6249332at2759"/>
<evidence type="ECO:0000313" key="4">
    <source>
        <dbReference type="Proteomes" id="UP000316759"/>
    </source>
</evidence>
<feature type="transmembrane region" description="Helical" evidence="1">
    <location>
        <begin position="6"/>
        <end position="23"/>
    </location>
</feature>
<gene>
    <name evidence="3" type="ORF">FGIG_05738</name>
</gene>
<evidence type="ECO:0000256" key="1">
    <source>
        <dbReference type="SAM" id="Phobius"/>
    </source>
</evidence>
<dbReference type="Proteomes" id="UP000316759">
    <property type="component" value="Unassembled WGS sequence"/>
</dbReference>
<dbReference type="EMBL" id="SUNJ01005760">
    <property type="protein sequence ID" value="TPP63370.1"/>
    <property type="molecule type" value="Genomic_DNA"/>
</dbReference>
<name>A0A504Z190_FASGI</name>
<keyword evidence="1" id="KW-0472">Membrane</keyword>
<dbReference type="InterPro" id="IPR003609">
    <property type="entry name" value="Pan_app"/>
</dbReference>
<keyword evidence="1" id="KW-0812">Transmembrane</keyword>
<keyword evidence="4" id="KW-1185">Reference proteome</keyword>
<sequence>MCDQHIPVISFVVVVGIFTLTVISNTICPNDFVGTGGNVCMIRIDREARYCEAHEICVQEGKKRGLRLFIPGNNAPKMLDLFSDFETVFTSYSATLNRSNDLRAGWQVGDPGYAGFVSTSNDTTIPWQENQPNSIIQSIALYSRRQLLDDWQVAYNATSVICEISHRSTEARVERFQTNWPYQLDNLFVRSNIQSGCFYYVKVPTLITCAKKCKQITECRSLYFNKQSRECLLSLYVDCLLPLEFAETTDAWIRFGRPDW</sequence>
<evidence type="ECO:0000313" key="3">
    <source>
        <dbReference type="EMBL" id="TPP63370.1"/>
    </source>
</evidence>
<accession>A0A504Z190</accession>
<comment type="caution">
    <text evidence="3">The sequence shown here is derived from an EMBL/GenBank/DDBJ whole genome shotgun (WGS) entry which is preliminary data.</text>
</comment>
<organism evidence="3 4">
    <name type="scientific">Fasciola gigantica</name>
    <name type="common">Giant liver fluke</name>
    <dbReference type="NCBI Taxonomy" id="46835"/>
    <lineage>
        <taxon>Eukaryota</taxon>
        <taxon>Metazoa</taxon>
        <taxon>Spiralia</taxon>
        <taxon>Lophotrochozoa</taxon>
        <taxon>Platyhelminthes</taxon>
        <taxon>Trematoda</taxon>
        <taxon>Digenea</taxon>
        <taxon>Plagiorchiida</taxon>
        <taxon>Echinostomata</taxon>
        <taxon>Echinostomatoidea</taxon>
        <taxon>Fasciolidae</taxon>
        <taxon>Fasciola</taxon>
    </lineage>
</organism>
<feature type="domain" description="Apple" evidence="2">
    <location>
        <begin position="201"/>
        <end position="234"/>
    </location>
</feature>
<proteinExistence type="predicted"/>
<reference evidence="3 4" key="1">
    <citation type="submission" date="2019-04" db="EMBL/GenBank/DDBJ databases">
        <title>Annotation for the trematode Fasciola gigantica.</title>
        <authorList>
            <person name="Choi Y.-J."/>
        </authorList>
    </citation>
    <scope>NUCLEOTIDE SEQUENCE [LARGE SCALE GENOMIC DNA]</scope>
    <source>
        <strain evidence="3">Uganda_cow_1</strain>
    </source>
</reference>
<protein>
    <recommendedName>
        <fullName evidence="2">Apple domain-containing protein</fullName>
    </recommendedName>
</protein>
<dbReference type="Pfam" id="PF00024">
    <property type="entry name" value="PAN_1"/>
    <property type="match status" value="1"/>
</dbReference>
<dbReference type="AlphaFoldDB" id="A0A504Z190"/>
<keyword evidence="1" id="KW-1133">Transmembrane helix</keyword>
<evidence type="ECO:0000259" key="2">
    <source>
        <dbReference type="Pfam" id="PF00024"/>
    </source>
</evidence>